<proteinExistence type="predicted"/>
<evidence type="ECO:0008006" key="4">
    <source>
        <dbReference type="Google" id="ProtNLM"/>
    </source>
</evidence>
<reference evidence="2" key="1">
    <citation type="submission" date="2020-01" db="EMBL/GenBank/DDBJ databases">
        <title>Whole-genome analyses of novel actinobacteria.</title>
        <authorList>
            <person name="Sahin N."/>
        </authorList>
    </citation>
    <scope>NUCLEOTIDE SEQUENCE</scope>
    <source>
        <strain evidence="2">YC537</strain>
    </source>
</reference>
<dbReference type="EMBL" id="JAAAHS010000117">
    <property type="protein sequence ID" value="NBE53056.1"/>
    <property type="molecule type" value="Genomic_DNA"/>
</dbReference>
<sequence length="137" mass="14159">MKLKSGNKRALVGGGTAVLLALAGATGYAVADAGTRANEAKAPHSQVALQADKNGKIIKQEGVASVTRVVGAPGEYCVKPVSTVDAASTIPFAQQTTWIGNIWVGFSGGCQTGEYHVVTYSDSIGTRADRPFRLLVP</sequence>
<evidence type="ECO:0000256" key="1">
    <source>
        <dbReference type="SAM" id="SignalP"/>
    </source>
</evidence>
<gene>
    <name evidence="2" type="ORF">GUY60_16830</name>
</gene>
<keyword evidence="3" id="KW-1185">Reference proteome</keyword>
<keyword evidence="1" id="KW-0732">Signal</keyword>
<evidence type="ECO:0000313" key="3">
    <source>
        <dbReference type="Proteomes" id="UP000598297"/>
    </source>
</evidence>
<dbReference type="AlphaFoldDB" id="A0A964URD8"/>
<comment type="caution">
    <text evidence="2">The sequence shown here is derived from an EMBL/GenBank/DDBJ whole genome shotgun (WGS) entry which is preliminary data.</text>
</comment>
<accession>A0A964URD8</accession>
<feature type="chain" id="PRO_5037385373" description="SH3 domain-containing protein" evidence="1">
    <location>
        <begin position="32"/>
        <end position="137"/>
    </location>
</feature>
<feature type="signal peptide" evidence="1">
    <location>
        <begin position="1"/>
        <end position="31"/>
    </location>
</feature>
<evidence type="ECO:0000313" key="2">
    <source>
        <dbReference type="EMBL" id="NBE53056.1"/>
    </source>
</evidence>
<protein>
    <recommendedName>
        <fullName evidence="4">SH3 domain-containing protein</fullName>
    </recommendedName>
</protein>
<name>A0A964URD8_9ACTN</name>
<organism evidence="2 3">
    <name type="scientific">Streptomyces boluensis</name>
    <dbReference type="NCBI Taxonomy" id="1775135"/>
    <lineage>
        <taxon>Bacteria</taxon>
        <taxon>Bacillati</taxon>
        <taxon>Actinomycetota</taxon>
        <taxon>Actinomycetes</taxon>
        <taxon>Kitasatosporales</taxon>
        <taxon>Streptomycetaceae</taxon>
        <taxon>Streptomyces</taxon>
    </lineage>
</organism>
<dbReference type="Proteomes" id="UP000598297">
    <property type="component" value="Unassembled WGS sequence"/>
</dbReference>
<dbReference type="RefSeq" id="WP_161698603.1">
    <property type="nucleotide sequence ID" value="NZ_JAAAHS010000117.1"/>
</dbReference>